<evidence type="ECO:0000313" key="1">
    <source>
        <dbReference type="EMBL" id="BCM83808.1"/>
    </source>
</evidence>
<gene>
    <name evidence="1" type="ORF">mvi_22690</name>
</gene>
<reference evidence="1" key="1">
    <citation type="submission" date="2020-11" db="EMBL/GenBank/DDBJ databases">
        <title>Complete genome sequence of a novel pathogenic Methylobacterium strain isolated from rice in Vietnam.</title>
        <authorList>
            <person name="Lai K."/>
            <person name="Okazaki S."/>
            <person name="Higashi K."/>
            <person name="Mori H."/>
            <person name="Toyoda A."/>
            <person name="Kurokawa K."/>
        </authorList>
    </citation>
    <scope>NUCLEOTIDE SEQUENCE</scope>
    <source>
        <strain evidence="1">VL1</strain>
    </source>
</reference>
<accession>A0A8H9C6E8</accession>
<name>A0A8H9C6E8_9HYPH</name>
<dbReference type="AlphaFoldDB" id="A0A8H9C6E8"/>
<proteinExistence type="predicted"/>
<sequence>MTDAVEALRAALSIPQPPAFCELEWLPEGRVYDPKSAYRWSARKTPLYEKAVLAAHRGMTAHGFHLDRGRVVLDMPFDADLALLERRFGQWERVARENLAREEASAARRAALPAAVTAPTQEALKVLLRDHEWAFRRLDEAHRFATEERLTEGQHRFATDLLSDAQTVVRRVEERLATPAGEADLARAQDPAVRRDVHAACRYLTELDQDRARDANGVGWGQDTSLVGHRLAEEQELTVLQAAHALKVVHKHRRQLPVALKERLYGWEPAFWRTLPPPLPRAP</sequence>
<dbReference type="Proteomes" id="UP000663508">
    <property type="component" value="Chromosome"/>
</dbReference>
<organism evidence="1 2">
    <name type="scientific">Methylobacterium indicum</name>
    <dbReference type="NCBI Taxonomy" id="1775910"/>
    <lineage>
        <taxon>Bacteria</taxon>
        <taxon>Pseudomonadati</taxon>
        <taxon>Pseudomonadota</taxon>
        <taxon>Alphaproteobacteria</taxon>
        <taxon>Hyphomicrobiales</taxon>
        <taxon>Methylobacteriaceae</taxon>
        <taxon>Methylobacterium</taxon>
    </lineage>
</organism>
<dbReference type="RefSeq" id="WP_207182883.1">
    <property type="nucleotide sequence ID" value="NZ_AP024145.1"/>
</dbReference>
<protein>
    <submittedName>
        <fullName evidence="1">Uncharacterized protein</fullName>
    </submittedName>
</protein>
<dbReference type="EMBL" id="AP024145">
    <property type="protein sequence ID" value="BCM83808.1"/>
    <property type="molecule type" value="Genomic_DNA"/>
</dbReference>
<evidence type="ECO:0000313" key="2">
    <source>
        <dbReference type="Proteomes" id="UP000663508"/>
    </source>
</evidence>
<dbReference type="KEGG" id="mind:mvi_22690"/>